<dbReference type="GO" id="GO:0015934">
    <property type="term" value="C:large ribosomal subunit"/>
    <property type="evidence" value="ECO:0007669"/>
    <property type="project" value="InterPro"/>
</dbReference>
<evidence type="ECO:0000256" key="24">
    <source>
        <dbReference type="ARBA" id="ARBA00045008"/>
    </source>
</evidence>
<evidence type="ECO:0000256" key="16">
    <source>
        <dbReference type="ARBA" id="ARBA00023235"/>
    </source>
</evidence>
<dbReference type="SMART" id="SM00488">
    <property type="entry name" value="DEXDc2"/>
    <property type="match status" value="1"/>
</dbReference>
<sequence>MCQIQYLYVWGLRSSVESSFLSDSPIVVSLFGIVEIPPVESAYECSINHLEVMELQTKDFHHPYSPYNIQIQFMRALYTCLEDGKVAIFESPTGTGKSLSLICGSLTWLRDHKRSAFQDTIDHTLNNDESEPDWMLEFAKSELSRSMLEKRRELEERLERTKLKEEKQRIVVENPELPRKKQKLSKASTGPPLHEDLFLVDEYDSDDGQPGLSAKSLQPDSGLSFSTLELLKRFRGQSTAKYDADSDQDDEIKIFFCSRTHSQLSQFAGELRRIAMPSSIPEDMIPSDGSKALEERIRHLSLGSRKNLCINTRVSSLENPTAINERCLELQQPGVATEHKCPYLPAKEDETRAIRFRDHALATVKDIEDLGNVGKEIGICPYYASRSVIKHSEIVTLPYPLLLQRSAREALGLSIKGHIIIIDEAHNLMDAISSIHSATVTLSQFELSISQLTAYARKFKTRLKGQNRSYIAQIIRLLGSITHHLRSVLTGNGPPEGRVLPSELMSGKGVDQINPYKLSRYLQESKLARKVDGYVEFTKEATRARASGRSTTPILFHIQGFLLSLMNPSAEGRLFYLKDKDEVQLKYMLLDPTNQFRDLVEDARAVILAGGTMSPMADYMNHLFSYVPSERIDTFSYGHVIPSGNLTVHTLGRGVQGMNLEFTYESRNVEAMILDLGRTIASICNAIPDGVVAFFPSYDYLGQVLNMWKKPIQGERGQSVYELIYRTKPVLSESREMAESTEELLQKYAELIDSSSGALLLSVVGGKLSEGINFSDRLGRGVVIIGLPFPNIQSAVWQAKIEYVEQKAFDQAVGSAASRRSTAKAAGREYYENACMRAVNQCIGRAIRHRNDYAAIVLMDKRYDRTNIRGKLPAWIKQSMATASVNQPAAEPSDYLSGYTPTTASPPSPNSQTGLVELSTVDKMPTRFSKTRKARGHVSAGYGRIGKHRKHPGGRGMAGGQHHHRTNLDKYHPGYFGKVGMRYFHKTQQQFWKPTINLDKLWSLVPAEQRDAYVSGQKTDTAPVIDLLSLGYSKVLGKGRLPEVPIVVRARYFSRDAEKKIKEAGGVVELVA</sequence>
<dbReference type="EC" id="5.6.2.3" evidence="22"/>
<dbReference type="GO" id="GO:0005524">
    <property type="term" value="F:ATP binding"/>
    <property type="evidence" value="ECO:0007669"/>
    <property type="project" value="UniProtKB-KW"/>
</dbReference>
<gene>
    <name evidence="32" type="ORF">BO72DRAFT_461331</name>
</gene>
<keyword evidence="18 28" id="KW-0687">Ribonucleoprotein</keyword>
<dbReference type="InterPro" id="IPR036227">
    <property type="entry name" value="Ribosomal_uL15/eL18_sf"/>
</dbReference>
<keyword evidence="9" id="KW-0378">Hydrolase</keyword>
<accession>A0A8G1VWL5</accession>
<dbReference type="PROSITE" id="PS00690">
    <property type="entry name" value="DEAH_ATP_HELICASE"/>
    <property type="match status" value="1"/>
</dbReference>
<evidence type="ECO:0000256" key="10">
    <source>
        <dbReference type="ARBA" id="ARBA00022806"/>
    </source>
</evidence>
<keyword evidence="17" id="KW-0539">Nucleus</keyword>
<keyword evidence="14" id="KW-0411">Iron-sulfur</keyword>
<dbReference type="Pfam" id="PF13307">
    <property type="entry name" value="Helicase_C_2"/>
    <property type="match status" value="1"/>
</dbReference>
<evidence type="ECO:0000256" key="28">
    <source>
        <dbReference type="RuleBase" id="RU003888"/>
    </source>
</evidence>
<comment type="catalytic activity">
    <reaction evidence="26">
        <text>ATP + H2O = ADP + phosphate + H(+)</text>
        <dbReference type="Rhea" id="RHEA:13065"/>
        <dbReference type="ChEBI" id="CHEBI:15377"/>
        <dbReference type="ChEBI" id="CHEBI:15378"/>
        <dbReference type="ChEBI" id="CHEBI:30616"/>
        <dbReference type="ChEBI" id="CHEBI:43474"/>
        <dbReference type="ChEBI" id="CHEBI:456216"/>
        <dbReference type="EC" id="5.6.2.3"/>
    </reaction>
</comment>
<keyword evidence="7" id="KW-0479">Metal-binding</keyword>
<dbReference type="GO" id="GO:0051536">
    <property type="term" value="F:iron-sulfur cluster binding"/>
    <property type="evidence" value="ECO:0007669"/>
    <property type="project" value="UniProtKB-KW"/>
</dbReference>
<evidence type="ECO:0000256" key="15">
    <source>
        <dbReference type="ARBA" id="ARBA00023125"/>
    </source>
</evidence>
<evidence type="ECO:0000256" key="23">
    <source>
        <dbReference type="ARBA" id="ARBA00044998"/>
    </source>
</evidence>
<feature type="region of interest" description="Disordered" evidence="30">
    <location>
        <begin position="929"/>
        <end position="961"/>
    </location>
</feature>
<evidence type="ECO:0000256" key="20">
    <source>
        <dbReference type="ARBA" id="ARBA00029709"/>
    </source>
</evidence>
<dbReference type="GO" id="GO:0043139">
    <property type="term" value="F:5'-3' DNA helicase activity"/>
    <property type="evidence" value="ECO:0007669"/>
    <property type="project" value="UniProtKB-EC"/>
</dbReference>
<keyword evidence="12 28" id="KW-0689">Ribosomal protein</keyword>
<keyword evidence="13" id="KW-0408">Iron</keyword>
<feature type="region of interest" description="Disordered" evidence="30">
    <location>
        <begin position="886"/>
        <end position="915"/>
    </location>
</feature>
<organism evidence="32 33">
    <name type="scientific">Aspergillus fijiensis CBS 313.89</name>
    <dbReference type="NCBI Taxonomy" id="1448319"/>
    <lineage>
        <taxon>Eukaryota</taxon>
        <taxon>Fungi</taxon>
        <taxon>Dikarya</taxon>
        <taxon>Ascomycota</taxon>
        <taxon>Pezizomycotina</taxon>
        <taxon>Eurotiomycetes</taxon>
        <taxon>Eurotiomycetidae</taxon>
        <taxon>Eurotiales</taxon>
        <taxon>Aspergillaceae</taxon>
        <taxon>Aspergillus</taxon>
    </lineage>
</organism>
<dbReference type="FunFam" id="3.40.50.300:FF:002774">
    <property type="entry name" value="ATP-dependent DNA helicase chl1"/>
    <property type="match status" value="1"/>
</dbReference>
<dbReference type="Pfam" id="PF06733">
    <property type="entry name" value="DEAD_2"/>
    <property type="match status" value="1"/>
</dbReference>
<comment type="cofactor">
    <cofactor evidence="1">
        <name>[4Fe-4S] cluster</name>
        <dbReference type="ChEBI" id="CHEBI:49883"/>
    </cofactor>
</comment>
<evidence type="ECO:0000256" key="27">
    <source>
        <dbReference type="ARBA" id="ARBA00080124"/>
    </source>
</evidence>
<dbReference type="GeneID" id="63863850"/>
<dbReference type="GO" id="GO:0046872">
    <property type="term" value="F:metal ion binding"/>
    <property type="evidence" value="ECO:0007669"/>
    <property type="project" value="UniProtKB-KW"/>
</dbReference>
<evidence type="ECO:0000256" key="5">
    <source>
        <dbReference type="ARBA" id="ARBA00016387"/>
    </source>
</evidence>
<keyword evidence="16" id="KW-0413">Isomerase</keyword>
<comment type="subcellular location">
    <subcellularLocation>
        <location evidence="2">Nucleus</location>
    </subcellularLocation>
</comment>
<dbReference type="FunFam" id="3.100.10.10:FF:000002">
    <property type="entry name" value="60S ribosomal protein L27a"/>
    <property type="match status" value="1"/>
</dbReference>
<evidence type="ECO:0000256" key="11">
    <source>
        <dbReference type="ARBA" id="ARBA00022840"/>
    </source>
</evidence>
<evidence type="ECO:0000256" key="13">
    <source>
        <dbReference type="ARBA" id="ARBA00023004"/>
    </source>
</evidence>
<comment type="function">
    <text evidence="25">ATP-dependent DNA helicase important for chromosome transmission and normal cell cycle progression in G(2)/M. May have a role in changing DNA topology to allow the loading of proteins involved in maintaining sister chromatid cohesion in the vicinity of the centromeres. Has a specific role in chromosome segregation during meiosis II.</text>
</comment>
<dbReference type="SUPFAM" id="SSF52540">
    <property type="entry name" value="P-loop containing nucleoside triphosphate hydrolases"/>
    <property type="match status" value="1"/>
</dbReference>
<dbReference type="GO" id="GO:0003677">
    <property type="term" value="F:DNA binding"/>
    <property type="evidence" value="ECO:0007669"/>
    <property type="project" value="UniProtKB-KW"/>
</dbReference>
<dbReference type="GO" id="GO:0034085">
    <property type="term" value="P:establishment of sister chromatid cohesion"/>
    <property type="evidence" value="ECO:0007669"/>
    <property type="project" value="TreeGrafter"/>
</dbReference>
<dbReference type="Proteomes" id="UP000249789">
    <property type="component" value="Unassembled WGS sequence"/>
</dbReference>
<dbReference type="FunFam" id="3.40.50.300:FF:001372">
    <property type="entry name" value="ATP-dependent DNA helicase chl1"/>
    <property type="match status" value="1"/>
</dbReference>
<keyword evidence="10 32" id="KW-0347">Helicase</keyword>
<evidence type="ECO:0000256" key="6">
    <source>
        <dbReference type="ARBA" id="ARBA00017386"/>
    </source>
</evidence>
<comment type="similarity">
    <text evidence="3 28">Belongs to the universal ribosomal protein uL15 family.</text>
</comment>
<dbReference type="InterPro" id="IPR010614">
    <property type="entry name" value="RAD3-like_helicase_DEAD"/>
</dbReference>
<dbReference type="PANTHER" id="PTHR11472:SF41">
    <property type="entry name" value="ATP-DEPENDENT DNA HELICASE DDX11-RELATED"/>
    <property type="match status" value="1"/>
</dbReference>
<dbReference type="HAMAP" id="MF_01341">
    <property type="entry name" value="Ribosomal_uL15"/>
    <property type="match status" value="1"/>
</dbReference>
<dbReference type="GO" id="GO:0006139">
    <property type="term" value="P:nucleobase-containing compound metabolic process"/>
    <property type="evidence" value="ECO:0007669"/>
    <property type="project" value="InterPro"/>
</dbReference>
<evidence type="ECO:0000256" key="12">
    <source>
        <dbReference type="ARBA" id="ARBA00022980"/>
    </source>
</evidence>
<dbReference type="Gene3D" id="3.40.50.300">
    <property type="entry name" value="P-loop containing nucleotide triphosphate hydrolases"/>
    <property type="match status" value="3"/>
</dbReference>
<dbReference type="PANTHER" id="PTHR11472">
    <property type="entry name" value="DNA REPAIR DEAD HELICASE RAD3/XP-D SUBFAMILY MEMBER"/>
    <property type="match status" value="1"/>
</dbReference>
<dbReference type="GO" id="GO:0016818">
    <property type="term" value="F:hydrolase activity, acting on acid anhydrides, in phosphorus-containing anhydrides"/>
    <property type="evidence" value="ECO:0007669"/>
    <property type="project" value="InterPro"/>
</dbReference>
<evidence type="ECO:0000256" key="19">
    <source>
        <dbReference type="ARBA" id="ARBA00023306"/>
    </source>
</evidence>
<evidence type="ECO:0000256" key="25">
    <source>
        <dbReference type="ARBA" id="ARBA00045702"/>
    </source>
</evidence>
<keyword evidence="11" id="KW-0067">ATP-binding</keyword>
<evidence type="ECO:0000313" key="33">
    <source>
        <dbReference type="Proteomes" id="UP000249789"/>
    </source>
</evidence>
<dbReference type="SUPFAM" id="SSF52080">
    <property type="entry name" value="Ribosomal proteins L15p and L18e"/>
    <property type="match status" value="1"/>
</dbReference>
<dbReference type="RefSeq" id="XP_040798398.1">
    <property type="nucleotide sequence ID" value="XM_040946517.1"/>
</dbReference>
<dbReference type="InterPro" id="IPR045028">
    <property type="entry name" value="DinG/Rad3-like"/>
</dbReference>
<evidence type="ECO:0000259" key="31">
    <source>
        <dbReference type="PROSITE" id="PS51193"/>
    </source>
</evidence>
<dbReference type="PROSITE" id="PS51193">
    <property type="entry name" value="HELICASE_ATP_BIND_2"/>
    <property type="match status" value="1"/>
</dbReference>
<reference evidence="32 33" key="1">
    <citation type="submission" date="2018-02" db="EMBL/GenBank/DDBJ databases">
        <title>The genomes of Aspergillus section Nigri reveals drivers in fungal speciation.</title>
        <authorList>
            <consortium name="DOE Joint Genome Institute"/>
            <person name="Vesth T.C."/>
            <person name="Nybo J."/>
            <person name="Theobald S."/>
            <person name="Brandl J."/>
            <person name="Frisvad J.C."/>
            <person name="Nielsen K.F."/>
            <person name="Lyhne E.K."/>
            <person name="Kogle M.E."/>
            <person name="Kuo A."/>
            <person name="Riley R."/>
            <person name="Clum A."/>
            <person name="Nolan M."/>
            <person name="Lipzen A."/>
            <person name="Salamov A."/>
            <person name="Henrissat B."/>
            <person name="Wiebenga A."/>
            <person name="De vries R.P."/>
            <person name="Grigoriev I.V."/>
            <person name="Mortensen U.H."/>
            <person name="Andersen M.R."/>
            <person name="Baker S.E."/>
        </authorList>
    </citation>
    <scope>NUCLEOTIDE SEQUENCE [LARGE SCALE GENOMIC DNA]</scope>
    <source>
        <strain evidence="32 33">CBS 313.89</strain>
    </source>
</reference>
<dbReference type="PROSITE" id="PS00475">
    <property type="entry name" value="RIBOSOMAL_L15"/>
    <property type="match status" value="1"/>
</dbReference>
<evidence type="ECO:0000256" key="4">
    <source>
        <dbReference type="ARBA" id="ARBA00008435"/>
    </source>
</evidence>
<evidence type="ECO:0000313" key="32">
    <source>
        <dbReference type="EMBL" id="RAK74388.1"/>
    </source>
</evidence>
<dbReference type="InterPro" id="IPR027417">
    <property type="entry name" value="P-loop_NTPase"/>
</dbReference>
<keyword evidence="8" id="KW-0547">Nucleotide-binding</keyword>
<comment type="similarity">
    <text evidence="4">Belongs to the DEAD box helicase family. DEAH subfamily. DDX11/CHL1 sub-subfamily.</text>
</comment>
<keyword evidence="33" id="KW-1185">Reference proteome</keyword>
<evidence type="ECO:0000256" key="18">
    <source>
        <dbReference type="ARBA" id="ARBA00023274"/>
    </source>
</evidence>
<evidence type="ECO:0000256" key="1">
    <source>
        <dbReference type="ARBA" id="ARBA00001966"/>
    </source>
</evidence>
<dbReference type="VEuPathDB" id="FungiDB:BO72DRAFT_461331"/>
<dbReference type="InterPro" id="IPR014013">
    <property type="entry name" value="Helic_SF1/SF2_ATP-bd_DinG/Rad3"/>
</dbReference>
<evidence type="ECO:0000256" key="8">
    <source>
        <dbReference type="ARBA" id="ARBA00022741"/>
    </source>
</evidence>
<dbReference type="Gene3D" id="3.100.10.10">
    <property type="match status" value="1"/>
</dbReference>
<evidence type="ECO:0000256" key="2">
    <source>
        <dbReference type="ARBA" id="ARBA00004123"/>
    </source>
</evidence>
<keyword evidence="29" id="KW-0175">Coiled coil</keyword>
<dbReference type="InterPro" id="IPR013020">
    <property type="entry name" value="Rad3/Chl1-like"/>
</dbReference>
<protein>
    <recommendedName>
        <fullName evidence="6">ATP-dependent DNA helicase CHL1</fullName>
        <ecNumber evidence="22">5.6.2.3</ecNumber>
    </recommendedName>
    <alternativeName>
        <fullName evidence="5">ATP-dependent DNA helicase chl1</fullName>
    </alternativeName>
    <alternativeName>
        <fullName evidence="20">Chromosome loss protein 1</fullName>
    </alternativeName>
    <alternativeName>
        <fullName evidence="23 24">DNA 5'-3' helicase CHL1</fullName>
    </alternativeName>
    <alternativeName>
        <fullName evidence="27">L29</fullName>
    </alternativeName>
    <alternativeName>
        <fullName evidence="21">Large ribosomal subunit protein uL15</fullName>
    </alternativeName>
</protein>
<evidence type="ECO:0000256" key="22">
    <source>
        <dbReference type="ARBA" id="ARBA00044969"/>
    </source>
</evidence>
<dbReference type="GO" id="GO:0006974">
    <property type="term" value="P:DNA damage response"/>
    <property type="evidence" value="ECO:0007669"/>
    <property type="project" value="UniProtKB-ARBA"/>
</dbReference>
<dbReference type="AlphaFoldDB" id="A0A8G1VWL5"/>
<evidence type="ECO:0000256" key="3">
    <source>
        <dbReference type="ARBA" id="ARBA00007320"/>
    </source>
</evidence>
<dbReference type="CDD" id="cd18788">
    <property type="entry name" value="SF2_C_XPD"/>
    <property type="match status" value="1"/>
</dbReference>
<dbReference type="InterPro" id="IPR006555">
    <property type="entry name" value="ATP-dep_Helicase_C"/>
</dbReference>
<evidence type="ECO:0000256" key="29">
    <source>
        <dbReference type="SAM" id="Coils"/>
    </source>
</evidence>
<evidence type="ECO:0000256" key="14">
    <source>
        <dbReference type="ARBA" id="ARBA00023014"/>
    </source>
</evidence>
<keyword evidence="15" id="KW-0238">DNA-binding</keyword>
<dbReference type="InterPro" id="IPR021131">
    <property type="entry name" value="Ribosomal_uL15/eL18"/>
</dbReference>
<evidence type="ECO:0000256" key="30">
    <source>
        <dbReference type="SAM" id="MobiDB-lite"/>
    </source>
</evidence>
<evidence type="ECO:0000256" key="21">
    <source>
        <dbReference type="ARBA" id="ARBA00035200"/>
    </source>
</evidence>
<name>A0A8G1VWL5_9EURO</name>
<evidence type="ECO:0000256" key="26">
    <source>
        <dbReference type="ARBA" id="ARBA00048954"/>
    </source>
</evidence>
<evidence type="ECO:0000256" key="17">
    <source>
        <dbReference type="ARBA" id="ARBA00023242"/>
    </source>
</evidence>
<dbReference type="InterPro" id="IPR002464">
    <property type="entry name" value="DNA/RNA_helicase_DEAH_CS"/>
</dbReference>
<dbReference type="GO" id="GO:0006412">
    <property type="term" value="P:translation"/>
    <property type="evidence" value="ECO:0007669"/>
    <property type="project" value="InterPro"/>
</dbReference>
<evidence type="ECO:0000256" key="7">
    <source>
        <dbReference type="ARBA" id="ARBA00022723"/>
    </source>
</evidence>
<dbReference type="EMBL" id="KZ824669">
    <property type="protein sequence ID" value="RAK74388.1"/>
    <property type="molecule type" value="Genomic_DNA"/>
</dbReference>
<dbReference type="InterPro" id="IPR030878">
    <property type="entry name" value="Ribosomal_uL15"/>
</dbReference>
<dbReference type="OrthoDB" id="267079at2759"/>
<dbReference type="InterPro" id="IPR006554">
    <property type="entry name" value="Helicase-like_DEXD_c2"/>
</dbReference>
<feature type="domain" description="Helicase ATP-binding" evidence="31">
    <location>
        <begin position="56"/>
        <end position="475"/>
    </location>
</feature>
<evidence type="ECO:0000256" key="9">
    <source>
        <dbReference type="ARBA" id="ARBA00022801"/>
    </source>
</evidence>
<dbReference type="GO" id="GO:0005634">
    <property type="term" value="C:nucleus"/>
    <property type="evidence" value="ECO:0007669"/>
    <property type="project" value="UniProtKB-SubCell"/>
</dbReference>
<dbReference type="GO" id="GO:0003735">
    <property type="term" value="F:structural constituent of ribosome"/>
    <property type="evidence" value="ECO:0007669"/>
    <property type="project" value="InterPro"/>
</dbReference>
<dbReference type="SMART" id="SM00491">
    <property type="entry name" value="HELICc2"/>
    <property type="match status" value="1"/>
</dbReference>
<dbReference type="InterPro" id="IPR001196">
    <property type="entry name" value="Ribosomal_uL15_CS"/>
</dbReference>
<proteinExistence type="inferred from homology"/>
<dbReference type="Pfam" id="PF00828">
    <property type="entry name" value="Ribosomal_L27A"/>
    <property type="match status" value="1"/>
</dbReference>
<keyword evidence="19" id="KW-0131">Cell cycle</keyword>
<feature type="coiled-coil region" evidence="29">
    <location>
        <begin position="144"/>
        <end position="171"/>
    </location>
</feature>
<dbReference type="NCBIfam" id="TIGR00604">
    <property type="entry name" value="rad3"/>
    <property type="match status" value="1"/>
</dbReference>